<keyword evidence="6" id="KW-1185">Reference proteome</keyword>
<feature type="domain" description="Tyrosine-protein kinase ephrin type A/B receptor-like" evidence="4">
    <location>
        <begin position="329"/>
        <end position="361"/>
    </location>
</feature>
<dbReference type="InterPro" id="IPR011641">
    <property type="entry name" value="Tyr-kin_ephrin_A/B_rcpt-like"/>
</dbReference>
<feature type="non-terminal residue" evidence="5">
    <location>
        <position position="462"/>
    </location>
</feature>
<dbReference type="PANTHER" id="PTHR46967">
    <property type="entry name" value="INSULIN-LIKE GROWTH FACTOR BINDING PROTEIN,N-TERMINAL"/>
    <property type="match status" value="1"/>
</dbReference>
<gene>
    <name evidence="5" type="primary">Scube2_0</name>
    <name evidence="5" type="ORF">CENBEN_R12886</name>
</gene>
<feature type="compositionally biased region" description="Low complexity" evidence="1">
    <location>
        <begin position="139"/>
        <end position="162"/>
    </location>
</feature>
<keyword evidence="2" id="KW-0472">Membrane</keyword>
<evidence type="ECO:0000256" key="3">
    <source>
        <dbReference type="SAM" id="SignalP"/>
    </source>
</evidence>
<feature type="region of interest" description="Disordered" evidence="1">
    <location>
        <begin position="56"/>
        <end position="77"/>
    </location>
</feature>
<dbReference type="InterPro" id="IPR009030">
    <property type="entry name" value="Growth_fac_rcpt_cys_sf"/>
</dbReference>
<evidence type="ECO:0000313" key="6">
    <source>
        <dbReference type="Proteomes" id="UP000632886"/>
    </source>
</evidence>
<comment type="caution">
    <text evidence="5">The sequence shown here is derived from an EMBL/GenBank/DDBJ whole genome shotgun (WGS) entry which is preliminary data.</text>
</comment>
<feature type="domain" description="Tyrosine-protein kinase ephrin type A/B receptor-like" evidence="4">
    <location>
        <begin position="214"/>
        <end position="247"/>
    </location>
</feature>
<evidence type="ECO:0000259" key="4">
    <source>
        <dbReference type="Pfam" id="PF07699"/>
    </source>
</evidence>
<dbReference type="SMART" id="SM01411">
    <property type="entry name" value="Ephrin_rec_like"/>
    <property type="match status" value="3"/>
</dbReference>
<feature type="compositionally biased region" description="Polar residues" evidence="1">
    <location>
        <begin position="58"/>
        <end position="67"/>
    </location>
</feature>
<keyword evidence="3" id="KW-0732">Signal</keyword>
<dbReference type="PANTHER" id="PTHR46967:SF1">
    <property type="entry name" value="KERATIN-ASSOCIATED PROTEIN 16-1-LIKE"/>
    <property type="match status" value="1"/>
</dbReference>
<dbReference type="Pfam" id="PF07699">
    <property type="entry name" value="Ephrin_rec_like"/>
    <property type="match status" value="2"/>
</dbReference>
<keyword evidence="2" id="KW-1133">Transmembrane helix</keyword>
<evidence type="ECO:0000256" key="1">
    <source>
        <dbReference type="SAM" id="MobiDB-lite"/>
    </source>
</evidence>
<dbReference type="AlphaFoldDB" id="A0A852LD29"/>
<feature type="transmembrane region" description="Helical" evidence="2">
    <location>
        <begin position="402"/>
        <end position="423"/>
    </location>
</feature>
<proteinExistence type="predicted"/>
<feature type="non-terminal residue" evidence="5">
    <location>
        <position position="1"/>
    </location>
</feature>
<feature type="chain" id="PRO_5032830346" evidence="3">
    <location>
        <begin position="25"/>
        <end position="462"/>
    </location>
</feature>
<sequence length="462" mass="47260">APIKGRTIIWPLIAFFLPLGIALGQTATPQVPIESTPASSIATTTQIPIASTLMPPSATASQVSNGSVPAPPSAAATTASAPSAASEILPAGVATTAADLVVSTAAPSADPSTQKPAQTLPATTDVTILTSDSMATSQASTAPMTPSISTPSSPPGVTTSGVPSAAPFLTTANPSNCSRVNATACARCSPGTFPNEGTWSCLCCAEGSCTDPGACTSCPPGSYQPESGQLSCLPCPQGYYANFPRSTACLPCPPGHYANESGAAACQACQEGYFSSKQNAAFCLPCLPGSFCNTTGCRTCLPCPGGQEALQEASGECVPCLPGMFKGPNDSRCELCRTGEYQLQRGKESCDLCPENHYCPSPDVNPVKCPPDAFCPAGSAEPAFCMELFLYKAGDSCQLTPLTVVLLAAFSAGTILAVFLIILRRGQEFSKKSLKSLLLPRGSGRHATYGGTEHTEPVYAGW</sequence>
<feature type="signal peptide" evidence="3">
    <location>
        <begin position="1"/>
        <end position="24"/>
    </location>
</feature>
<evidence type="ECO:0000256" key="2">
    <source>
        <dbReference type="SAM" id="Phobius"/>
    </source>
</evidence>
<organism evidence="5 6">
    <name type="scientific">Centropus bengalensis</name>
    <name type="common">lesser coucal</name>
    <dbReference type="NCBI Taxonomy" id="1463675"/>
    <lineage>
        <taxon>Eukaryota</taxon>
        <taxon>Metazoa</taxon>
        <taxon>Chordata</taxon>
        <taxon>Craniata</taxon>
        <taxon>Vertebrata</taxon>
        <taxon>Euteleostomi</taxon>
        <taxon>Archelosauria</taxon>
        <taxon>Archosauria</taxon>
        <taxon>Dinosauria</taxon>
        <taxon>Saurischia</taxon>
        <taxon>Theropoda</taxon>
        <taxon>Coelurosauria</taxon>
        <taxon>Aves</taxon>
        <taxon>Neognathae</taxon>
        <taxon>Neoaves</taxon>
        <taxon>Otidimorphae</taxon>
        <taxon>Cuculiformes</taxon>
        <taxon>Centropidae</taxon>
        <taxon>Centropus</taxon>
    </lineage>
</organism>
<feature type="region of interest" description="Disordered" evidence="1">
    <location>
        <begin position="134"/>
        <end position="162"/>
    </location>
</feature>
<accession>A0A852LD29</accession>
<keyword evidence="2" id="KW-0812">Transmembrane</keyword>
<dbReference type="SUPFAM" id="SSF57184">
    <property type="entry name" value="Growth factor receptor domain"/>
    <property type="match status" value="2"/>
</dbReference>
<dbReference type="Proteomes" id="UP000632886">
    <property type="component" value="Unassembled WGS sequence"/>
</dbReference>
<dbReference type="Gene3D" id="2.10.50.10">
    <property type="entry name" value="Tumor Necrosis Factor Receptor, subunit A, domain 2"/>
    <property type="match status" value="3"/>
</dbReference>
<reference evidence="5 6" key="1">
    <citation type="submission" date="2020-02" db="EMBL/GenBank/DDBJ databases">
        <title>Bird 10,000 Genomes (B10K) Project - Family phase.</title>
        <authorList>
            <person name="Zhang G."/>
        </authorList>
    </citation>
    <scope>NUCLEOTIDE SEQUENCE [LARGE SCALE GENOMIC DNA]</scope>
    <source>
        <strain evidence="5">B10K-DU-017-21</strain>
    </source>
</reference>
<evidence type="ECO:0000313" key="5">
    <source>
        <dbReference type="EMBL" id="NXX87826.1"/>
    </source>
</evidence>
<protein>
    <submittedName>
        <fullName evidence="5">SCUB2 protein</fullName>
    </submittedName>
</protein>
<name>A0A852LD29_9AVES</name>
<dbReference type="EMBL" id="WBNK01000011">
    <property type="protein sequence ID" value="NXX87826.1"/>
    <property type="molecule type" value="Genomic_DNA"/>
</dbReference>